<dbReference type="Proteomes" id="UP001185092">
    <property type="component" value="Unassembled WGS sequence"/>
</dbReference>
<evidence type="ECO:0000313" key="1">
    <source>
        <dbReference type="EMBL" id="MDR6237263.1"/>
    </source>
</evidence>
<dbReference type="EMBL" id="JAVDQD010000001">
    <property type="protein sequence ID" value="MDR6237263.1"/>
    <property type="molecule type" value="Genomic_DNA"/>
</dbReference>
<name>A0AAE3XJP7_9BACT</name>
<comment type="caution">
    <text evidence="1">The sequence shown here is derived from an EMBL/GenBank/DDBJ whole genome shotgun (WGS) entry which is preliminary data.</text>
</comment>
<organism evidence="1 2">
    <name type="scientific">Aureibacter tunicatorum</name>
    <dbReference type="NCBI Taxonomy" id="866807"/>
    <lineage>
        <taxon>Bacteria</taxon>
        <taxon>Pseudomonadati</taxon>
        <taxon>Bacteroidota</taxon>
        <taxon>Cytophagia</taxon>
        <taxon>Cytophagales</taxon>
        <taxon>Persicobacteraceae</taxon>
        <taxon>Aureibacter</taxon>
    </lineage>
</organism>
<reference evidence="1" key="1">
    <citation type="submission" date="2023-07" db="EMBL/GenBank/DDBJ databases">
        <title>Genomic Encyclopedia of Type Strains, Phase IV (KMG-IV): sequencing the most valuable type-strain genomes for metagenomic binning, comparative biology and taxonomic classification.</title>
        <authorList>
            <person name="Goeker M."/>
        </authorList>
    </citation>
    <scope>NUCLEOTIDE SEQUENCE</scope>
    <source>
        <strain evidence="1">DSM 26174</strain>
    </source>
</reference>
<evidence type="ECO:0000313" key="2">
    <source>
        <dbReference type="Proteomes" id="UP001185092"/>
    </source>
</evidence>
<sequence length="162" mass="18757">MLSTKLSLAFFYAIMLNMHPFYISVMQINYDEAENSLQISTRIFADDLELALSERGVEGVDLLDHSQEFSDEVKVYLQDRLKFDVNGKPEEFDFLGIEPDGDALWVYMEINGVRKLKDLKIMNSILTDARKKQQNIVKLTVDGEKMVYKLDENKTTIEYDAK</sequence>
<keyword evidence="2" id="KW-1185">Reference proteome</keyword>
<dbReference type="Pfam" id="PF20420">
    <property type="entry name" value="DUF6702"/>
    <property type="match status" value="1"/>
</dbReference>
<dbReference type="InterPro" id="IPR046525">
    <property type="entry name" value="DUF6702"/>
</dbReference>
<gene>
    <name evidence="1" type="ORF">HNQ88_000239</name>
</gene>
<dbReference type="RefSeq" id="WP_309936711.1">
    <property type="nucleotide sequence ID" value="NZ_AP025305.1"/>
</dbReference>
<proteinExistence type="predicted"/>
<dbReference type="AlphaFoldDB" id="A0AAE3XJP7"/>
<accession>A0AAE3XJP7</accession>
<protein>
    <submittedName>
        <fullName evidence="1">Uncharacterized protein</fullName>
    </submittedName>
</protein>